<reference evidence="6" key="1">
    <citation type="submission" date="2023-03" db="EMBL/GenBank/DDBJ databases">
        <title>Mating type loci evolution in Malassezia.</title>
        <authorList>
            <person name="Coelho M.A."/>
        </authorList>
    </citation>
    <scope>NUCLEOTIDE SEQUENCE</scope>
    <source>
        <strain evidence="6">CBS 12830</strain>
    </source>
</reference>
<evidence type="ECO:0000313" key="7">
    <source>
        <dbReference type="Proteomes" id="UP001214415"/>
    </source>
</evidence>
<dbReference type="PROSITE" id="PS50219">
    <property type="entry name" value="CNH"/>
    <property type="match status" value="1"/>
</dbReference>
<accession>A0AAF0EHJ7</accession>
<dbReference type="GO" id="GO:0005737">
    <property type="term" value="C:cytoplasm"/>
    <property type="evidence" value="ECO:0007669"/>
    <property type="project" value="UniProtKB-SubCell"/>
</dbReference>
<dbReference type="GO" id="GO:0006914">
    <property type="term" value="P:autophagy"/>
    <property type="evidence" value="ECO:0007669"/>
    <property type="project" value="TreeGrafter"/>
</dbReference>
<protein>
    <recommendedName>
        <fullName evidence="5">CNH domain-containing protein</fullName>
    </recommendedName>
</protein>
<sequence length="892" mass="97617">MSASPSLYTLEHIVPCVLPSAGEHAGSPADLGRAMRCVSVRHTHALVGTSDGVLHYFAKDACSWTWKARMPISSSSKPVEKVLLFDELHLVAVLCDHTLTFVSFPALAPIRSATLPPIRGVLQVIVDEADYERSEWSFVSVCVIRRQSLLLGVLDRTSWTVIKDLPIPRDAFIAHRYSQSVCLATASEYALVDLESGLLQPIGLPISQSTQVSSAKTRPSIVPIPAYDDEGPCFLITSHSDTGTLGAFVRTDGEPTARLLEWPSHPRAVVVDFPYVCALLRNDTIHIHHLPTLTLVETLCVDPTCEPRFLVPTAANAHLSAPRPGVPTTPVLPGTSEAGVLPPATCARTEPPRILFGGKRTLQSLARFTPGSAVIRCAQAGAWHAAHTHLARALVWDEETRAACLVLGLYSLHETLFLQAVPWLVRGQLDPRLLMSLFPELELTAPSTIMLPQAAAGLWAAIPSSMDALLREHLTWNYAPDVPLDDAVMRDLYATLWQRAEIMLVQLLQASDIQSTEVSTALCQLTLQRDATVPLDHLLPYLTSCDVDRTAALLRRAHRFHALCTLLFQRERCTDAMDLAHQLLKNSVQDPVDGPPSLAALASYAPTLLPEDRVHLGLLLARHDRACALHVLRDVDFVAVDAASALEAIQAVDANLAAALLEHVVLSAPDAMQSLHASLLTQYLALEDAHTCTKRQWLLACSPALDKQLIPTLGGRYIEQAILFSKASHYERALECLVQHAHDYEAAERVCATGRVLAPRPEAQDALPGWERLLALAPAPTLPTHESVRLRRVLLSLYMAPETTTQEFCEPCARLLHTHAREFALDSVLATVPAQWPVQAFTPFLVRALRGAQHARRSAHVTKASAFKRSLDAAEQWWRAVRALGGLVEDSS</sequence>
<comment type="subcellular location">
    <subcellularLocation>
        <location evidence="1">Cytoplasm</location>
    </subcellularLocation>
</comment>
<dbReference type="PANTHER" id="PTHR12894:SF27">
    <property type="entry name" value="TRANSFORMING GROWTH FACTOR-BETA RECEPTOR-ASSOCIATED PROTEIN 1"/>
    <property type="match status" value="1"/>
</dbReference>
<keyword evidence="2" id="KW-0813">Transport</keyword>
<organism evidence="6 7">
    <name type="scientific">Malassezia equina</name>
    <dbReference type="NCBI Taxonomy" id="1381935"/>
    <lineage>
        <taxon>Eukaryota</taxon>
        <taxon>Fungi</taxon>
        <taxon>Dikarya</taxon>
        <taxon>Basidiomycota</taxon>
        <taxon>Ustilaginomycotina</taxon>
        <taxon>Malasseziomycetes</taxon>
        <taxon>Malasseziales</taxon>
        <taxon>Malasseziaceae</taxon>
        <taxon>Malassezia</taxon>
    </lineage>
</organism>
<dbReference type="PANTHER" id="PTHR12894">
    <property type="entry name" value="CNH DOMAIN CONTAINING"/>
    <property type="match status" value="1"/>
</dbReference>
<dbReference type="Proteomes" id="UP001214415">
    <property type="component" value="Chromosome 7"/>
</dbReference>
<proteinExistence type="predicted"/>
<dbReference type="GO" id="GO:0016020">
    <property type="term" value="C:membrane"/>
    <property type="evidence" value="ECO:0007669"/>
    <property type="project" value="TreeGrafter"/>
</dbReference>
<dbReference type="InterPro" id="IPR001180">
    <property type="entry name" value="CNH_dom"/>
</dbReference>
<dbReference type="EMBL" id="CP119906">
    <property type="protein sequence ID" value="WFD24573.1"/>
    <property type="molecule type" value="Genomic_DNA"/>
</dbReference>
<dbReference type="InterPro" id="IPR032914">
    <property type="entry name" value="Vam6/VPS39/TRAP1"/>
</dbReference>
<gene>
    <name evidence="6" type="ORF">MEQU1_003276</name>
</gene>
<evidence type="ECO:0000256" key="3">
    <source>
        <dbReference type="ARBA" id="ARBA00022490"/>
    </source>
</evidence>
<dbReference type="GO" id="GO:0034058">
    <property type="term" value="P:endosomal vesicle fusion"/>
    <property type="evidence" value="ECO:0007669"/>
    <property type="project" value="TreeGrafter"/>
</dbReference>
<keyword evidence="3" id="KW-0963">Cytoplasm</keyword>
<keyword evidence="4" id="KW-0653">Protein transport</keyword>
<keyword evidence="7" id="KW-1185">Reference proteome</keyword>
<name>A0AAF0EHJ7_9BASI</name>
<evidence type="ECO:0000256" key="1">
    <source>
        <dbReference type="ARBA" id="ARBA00004496"/>
    </source>
</evidence>
<feature type="domain" description="CNH" evidence="5">
    <location>
        <begin position="32"/>
        <end position="318"/>
    </location>
</feature>
<dbReference type="Pfam" id="PF00780">
    <property type="entry name" value="CNH"/>
    <property type="match status" value="1"/>
</dbReference>
<evidence type="ECO:0000259" key="5">
    <source>
        <dbReference type="PROSITE" id="PS50219"/>
    </source>
</evidence>
<evidence type="ECO:0000256" key="2">
    <source>
        <dbReference type="ARBA" id="ARBA00022448"/>
    </source>
</evidence>
<dbReference type="GO" id="GO:0015031">
    <property type="term" value="P:protein transport"/>
    <property type="evidence" value="ECO:0007669"/>
    <property type="project" value="UniProtKB-KW"/>
</dbReference>
<evidence type="ECO:0000313" key="6">
    <source>
        <dbReference type="EMBL" id="WFD24573.1"/>
    </source>
</evidence>
<evidence type="ECO:0000256" key="4">
    <source>
        <dbReference type="ARBA" id="ARBA00022927"/>
    </source>
</evidence>
<dbReference type="AlphaFoldDB" id="A0AAF0EHJ7"/>